<feature type="chain" id="PRO_5007287069" evidence="1">
    <location>
        <begin position="19"/>
        <end position="158"/>
    </location>
</feature>
<accession>A0A131Z892</accession>
<evidence type="ECO:0000313" key="2">
    <source>
        <dbReference type="EMBL" id="JAP87042.1"/>
    </source>
</evidence>
<dbReference type="AlphaFoldDB" id="A0A131Z892"/>
<name>A0A131Z892_RHIAP</name>
<sequence length="158" mass="14883">MKAFAAITLLSAVTLAYAASKTDLVLGPSGAGSFGVGSSGGPGVGAGRVSGGSFGPSFGASFGPSTLSGPSGAVGGFSVGPSGASSAAGRPGSRVGPSGVRRGAAGFVLPGAGFPGAWFPGAYVPAYGPVYYGYGGLGDYYGLGFAGVPFFGGYGYGP</sequence>
<keyword evidence="1" id="KW-0732">Signal</keyword>
<protein>
    <submittedName>
        <fullName evidence="2">Glycine rich protein</fullName>
    </submittedName>
</protein>
<dbReference type="EMBL" id="GEDV01001515">
    <property type="protein sequence ID" value="JAP87042.1"/>
    <property type="molecule type" value="Transcribed_RNA"/>
</dbReference>
<reference evidence="2" key="1">
    <citation type="journal article" date="2016" name="Ticks Tick Borne Dis.">
        <title>De novo assembly and annotation of the salivary gland transcriptome of Rhipicephalus appendiculatus male and female ticks during blood feeding.</title>
        <authorList>
            <person name="de Castro M.H."/>
            <person name="de Klerk D."/>
            <person name="Pienaar R."/>
            <person name="Latif A.A."/>
            <person name="Rees D.J."/>
            <person name="Mans B.J."/>
        </authorList>
    </citation>
    <scope>NUCLEOTIDE SEQUENCE</scope>
    <source>
        <tissue evidence="2">Salivary glands</tissue>
    </source>
</reference>
<organism evidence="2">
    <name type="scientific">Rhipicephalus appendiculatus</name>
    <name type="common">Brown ear tick</name>
    <dbReference type="NCBI Taxonomy" id="34631"/>
    <lineage>
        <taxon>Eukaryota</taxon>
        <taxon>Metazoa</taxon>
        <taxon>Ecdysozoa</taxon>
        <taxon>Arthropoda</taxon>
        <taxon>Chelicerata</taxon>
        <taxon>Arachnida</taxon>
        <taxon>Acari</taxon>
        <taxon>Parasitiformes</taxon>
        <taxon>Ixodida</taxon>
        <taxon>Ixodoidea</taxon>
        <taxon>Ixodidae</taxon>
        <taxon>Rhipicephalinae</taxon>
        <taxon>Rhipicephalus</taxon>
        <taxon>Rhipicephalus</taxon>
    </lineage>
</organism>
<evidence type="ECO:0000256" key="1">
    <source>
        <dbReference type="SAM" id="SignalP"/>
    </source>
</evidence>
<proteinExistence type="predicted"/>
<feature type="signal peptide" evidence="1">
    <location>
        <begin position="1"/>
        <end position="18"/>
    </location>
</feature>
<feature type="non-terminal residue" evidence="2">
    <location>
        <position position="158"/>
    </location>
</feature>